<dbReference type="PANTHER" id="PTHR43031:SF16">
    <property type="entry name" value="OXIDOREDUCTASE"/>
    <property type="match status" value="1"/>
</dbReference>
<sequence length="100" mass="11214">MSYQDIDVRDVATLLKRENLVVLDTRDTSSQRQGQLPKAQPASDHVISTLMKQRRTNPPVLVYCYEGNSSRDLCSFLEQLGLSEIYNLAGGWKAWLAQGG</sequence>
<gene>
    <name evidence="2" type="ORF">BEN30_04335</name>
</gene>
<evidence type="ECO:0000313" key="2">
    <source>
        <dbReference type="EMBL" id="OEJ69311.1"/>
    </source>
</evidence>
<dbReference type="Gene3D" id="3.40.250.10">
    <property type="entry name" value="Rhodanese-like domain"/>
    <property type="match status" value="1"/>
</dbReference>
<evidence type="ECO:0000259" key="1">
    <source>
        <dbReference type="PROSITE" id="PS50206"/>
    </source>
</evidence>
<dbReference type="InterPro" id="IPR036873">
    <property type="entry name" value="Rhodanese-like_dom_sf"/>
</dbReference>
<accession>A0A1E5QBH7</accession>
<dbReference type="AlphaFoldDB" id="A0A1E5QBH7"/>
<dbReference type="EMBL" id="MCGG01000008">
    <property type="protein sequence ID" value="OEJ69311.1"/>
    <property type="molecule type" value="Genomic_DNA"/>
</dbReference>
<reference evidence="3" key="1">
    <citation type="submission" date="2016-07" db="EMBL/GenBank/DDBJ databases">
        <authorList>
            <person name="Florea S."/>
            <person name="Webb J.S."/>
            <person name="Jaromczyk J."/>
            <person name="Schardl C.L."/>
        </authorList>
    </citation>
    <scope>NUCLEOTIDE SEQUENCE [LARGE SCALE GENOMIC DNA]</scope>
    <source>
        <strain evidence="3">MV-1</strain>
    </source>
</reference>
<feature type="domain" description="Rhodanese" evidence="1">
    <location>
        <begin position="16"/>
        <end position="100"/>
    </location>
</feature>
<organism evidence="2 3">
    <name type="scientific">Magnetovibrio blakemorei</name>
    <dbReference type="NCBI Taxonomy" id="28181"/>
    <lineage>
        <taxon>Bacteria</taxon>
        <taxon>Pseudomonadati</taxon>
        <taxon>Pseudomonadota</taxon>
        <taxon>Alphaproteobacteria</taxon>
        <taxon>Rhodospirillales</taxon>
        <taxon>Magnetovibrionaceae</taxon>
        <taxon>Magnetovibrio</taxon>
    </lineage>
</organism>
<evidence type="ECO:0000313" key="3">
    <source>
        <dbReference type="Proteomes" id="UP000095347"/>
    </source>
</evidence>
<name>A0A1E5QBH7_9PROT</name>
<dbReference type="OrthoDB" id="9807812at2"/>
<keyword evidence="3" id="KW-1185">Reference proteome</keyword>
<protein>
    <recommendedName>
        <fullName evidence="1">Rhodanese domain-containing protein</fullName>
    </recommendedName>
</protein>
<dbReference type="SMART" id="SM00450">
    <property type="entry name" value="RHOD"/>
    <property type="match status" value="1"/>
</dbReference>
<dbReference type="CDD" id="cd00158">
    <property type="entry name" value="RHOD"/>
    <property type="match status" value="1"/>
</dbReference>
<proteinExistence type="predicted"/>
<dbReference type="SUPFAM" id="SSF52821">
    <property type="entry name" value="Rhodanese/Cell cycle control phosphatase"/>
    <property type="match status" value="1"/>
</dbReference>
<dbReference type="Pfam" id="PF00581">
    <property type="entry name" value="Rhodanese"/>
    <property type="match status" value="1"/>
</dbReference>
<dbReference type="PROSITE" id="PS50206">
    <property type="entry name" value="RHODANESE_3"/>
    <property type="match status" value="1"/>
</dbReference>
<dbReference type="InterPro" id="IPR001763">
    <property type="entry name" value="Rhodanese-like_dom"/>
</dbReference>
<dbReference type="Proteomes" id="UP000095347">
    <property type="component" value="Unassembled WGS sequence"/>
</dbReference>
<dbReference type="STRING" id="28181.BEN30_04335"/>
<dbReference type="PANTHER" id="PTHR43031">
    <property type="entry name" value="FAD-DEPENDENT OXIDOREDUCTASE"/>
    <property type="match status" value="1"/>
</dbReference>
<dbReference type="InterPro" id="IPR050229">
    <property type="entry name" value="GlpE_sulfurtransferase"/>
</dbReference>
<comment type="caution">
    <text evidence="2">The sequence shown here is derived from an EMBL/GenBank/DDBJ whole genome shotgun (WGS) entry which is preliminary data.</text>
</comment>
<dbReference type="RefSeq" id="WP_069956775.1">
    <property type="nucleotide sequence ID" value="NZ_MCGG01000008.1"/>
</dbReference>